<dbReference type="GO" id="GO:0006357">
    <property type="term" value="P:regulation of transcription by RNA polymerase II"/>
    <property type="evidence" value="ECO:0007669"/>
    <property type="project" value="TreeGrafter"/>
</dbReference>
<protein>
    <recommendedName>
        <fullName evidence="4">DIRP domain-containing protein</fullName>
    </recommendedName>
</protein>
<feature type="region of interest" description="Disordered" evidence="3">
    <location>
        <begin position="363"/>
        <end position="421"/>
    </location>
</feature>
<dbReference type="GO" id="GO:0003677">
    <property type="term" value="F:DNA binding"/>
    <property type="evidence" value="ECO:0007669"/>
    <property type="project" value="TreeGrafter"/>
</dbReference>
<comment type="subcellular location">
    <subcellularLocation>
        <location evidence="1">Nucleus</location>
    </subcellularLocation>
</comment>
<dbReference type="SMART" id="SM01135">
    <property type="entry name" value="DIRP"/>
    <property type="match status" value="1"/>
</dbReference>
<evidence type="ECO:0000259" key="4">
    <source>
        <dbReference type="SMART" id="SM01135"/>
    </source>
</evidence>
<name>A0A6J5TFS8_PRUAR</name>
<dbReference type="AlphaFoldDB" id="A0A6J5TFS8"/>
<organism evidence="5 6">
    <name type="scientific">Prunus armeniaca</name>
    <name type="common">Apricot</name>
    <name type="synonym">Armeniaca vulgaris</name>
    <dbReference type="NCBI Taxonomy" id="36596"/>
    <lineage>
        <taxon>Eukaryota</taxon>
        <taxon>Viridiplantae</taxon>
        <taxon>Streptophyta</taxon>
        <taxon>Embryophyta</taxon>
        <taxon>Tracheophyta</taxon>
        <taxon>Spermatophyta</taxon>
        <taxon>Magnoliopsida</taxon>
        <taxon>eudicotyledons</taxon>
        <taxon>Gunneridae</taxon>
        <taxon>Pentapetalae</taxon>
        <taxon>rosids</taxon>
        <taxon>fabids</taxon>
        <taxon>Rosales</taxon>
        <taxon>Rosaceae</taxon>
        <taxon>Amygdaloideae</taxon>
        <taxon>Amygdaleae</taxon>
        <taxon>Prunus</taxon>
    </lineage>
</organism>
<dbReference type="GO" id="GO:0017053">
    <property type="term" value="C:transcription repressor complex"/>
    <property type="evidence" value="ECO:0007669"/>
    <property type="project" value="InterPro"/>
</dbReference>
<sequence length="676" mass="75823">MVLPLIWFEFVSGIRPHAVKKRTPRVPVAYSNDQDNGRKYSHQPGKIALALTEASHRGGSPLVSWMPKRKAKGTTPSPVRNVERMCAESEITNAGLHGCEMDEGGCELSLGSTEADNDYYDRNEKYAMGGEGTGTLEVQQRRKRYFVKKKEVDESKNKHVEDIKEACSGTEEGQKLSAIKGKLDTKVAKSARSFYKDTRKKSKKALIGGDEGSPFDALQTLADLSLMMPEAVIQLYCLVLINSSRESSAHVKEDNFNIANKSKLKGSRPIPGVEHAAFKTSKLGKLGEGVHQSNSGLQKGKQKSLSFKIYNEAQTDCYASDNEKIEATVEVKKSASKGKRSSHYTTHPKQGKLVKKTLWNASSTTDRKREENNSGLSTVQVPSANPANLPTKTGGKWEMDMQKSSMQKDTKSPESILDDQPDKLVPSFRNRELNIKEKLSNCLSRYQVRRWCAFEWFYSAIDYPWFAKREFVEYLDHVGWVISLGRPRRFSEQFLKEEKEKLNQYRESVRTHYAELNAGTREGLPTDLARPLSVGQHVIAFHPRAREIHNGIVLTVDHSRCSVQFDQPELGVEYIMDVDCMPLHPAENLPASFRKHNVTVNKYIENLKELKINEQLKGGTTKGYMKISSNDKLVSTAVPCYILPSNHRINKSSKQTGVPVCPFIGNINVQASSCSI</sequence>
<evidence type="ECO:0000313" key="6">
    <source>
        <dbReference type="Proteomes" id="UP000507222"/>
    </source>
</evidence>
<dbReference type="EMBL" id="CAEKDK010000001">
    <property type="protein sequence ID" value="CAB4262746.1"/>
    <property type="molecule type" value="Genomic_DNA"/>
</dbReference>
<gene>
    <name evidence="5" type="ORF">CURHAP_LOCUS2142</name>
</gene>
<evidence type="ECO:0000256" key="2">
    <source>
        <dbReference type="ARBA" id="ARBA00023242"/>
    </source>
</evidence>
<dbReference type="Proteomes" id="UP000507222">
    <property type="component" value="Unassembled WGS sequence"/>
</dbReference>
<proteinExistence type="predicted"/>
<dbReference type="InterPro" id="IPR033471">
    <property type="entry name" value="DIRP"/>
</dbReference>
<evidence type="ECO:0000256" key="1">
    <source>
        <dbReference type="ARBA" id="ARBA00004123"/>
    </source>
</evidence>
<dbReference type="Pfam" id="PF06584">
    <property type="entry name" value="DIRP"/>
    <property type="match status" value="1"/>
</dbReference>
<dbReference type="GO" id="GO:0006351">
    <property type="term" value="P:DNA-templated transcription"/>
    <property type="evidence" value="ECO:0007669"/>
    <property type="project" value="InterPro"/>
</dbReference>
<keyword evidence="2" id="KW-0539">Nucleus</keyword>
<feature type="compositionally biased region" description="Polar residues" evidence="3">
    <location>
        <begin position="373"/>
        <end position="391"/>
    </location>
</feature>
<evidence type="ECO:0000256" key="3">
    <source>
        <dbReference type="SAM" id="MobiDB-lite"/>
    </source>
</evidence>
<dbReference type="GO" id="GO:0051726">
    <property type="term" value="P:regulation of cell cycle"/>
    <property type="evidence" value="ECO:0007669"/>
    <property type="project" value="TreeGrafter"/>
</dbReference>
<reference evidence="5 6" key="1">
    <citation type="submission" date="2020-05" db="EMBL/GenBank/DDBJ databases">
        <authorList>
            <person name="Campoy J."/>
            <person name="Schneeberger K."/>
            <person name="Spophaly S."/>
        </authorList>
    </citation>
    <scope>NUCLEOTIDE SEQUENCE [LARGE SCALE GENOMIC DNA]</scope>
    <source>
        <strain evidence="5">PruArmRojPasFocal</strain>
    </source>
</reference>
<dbReference type="PANTHER" id="PTHR21689">
    <property type="entry name" value="LIN-9"/>
    <property type="match status" value="1"/>
</dbReference>
<evidence type="ECO:0000313" key="5">
    <source>
        <dbReference type="EMBL" id="CAB4262746.1"/>
    </source>
</evidence>
<feature type="compositionally biased region" description="Basic and acidic residues" evidence="3">
    <location>
        <begin position="395"/>
        <end position="412"/>
    </location>
</feature>
<dbReference type="GO" id="GO:0005654">
    <property type="term" value="C:nucleoplasm"/>
    <property type="evidence" value="ECO:0007669"/>
    <property type="project" value="TreeGrafter"/>
</dbReference>
<dbReference type="InterPro" id="IPR010561">
    <property type="entry name" value="LIN-9/ALY1"/>
</dbReference>
<accession>A0A6J5TFS8</accession>
<feature type="domain" description="DIRP" evidence="4">
    <location>
        <begin position="457"/>
        <end position="544"/>
    </location>
</feature>
<dbReference type="PANTHER" id="PTHR21689:SF2">
    <property type="entry name" value="PROTEIN LIN-9 HOMOLOG"/>
    <property type="match status" value="1"/>
</dbReference>